<feature type="binding site" evidence="5">
    <location>
        <begin position="111"/>
        <end position="114"/>
    </location>
    <ligand>
        <name>(6S)-5,6,7,8-tetrahydrofolate</name>
        <dbReference type="ChEBI" id="CHEBI:57453"/>
    </ligand>
</feature>
<organism evidence="8">
    <name type="scientific">Planktothricoides raciborskii GIHE-MW2</name>
    <dbReference type="NCBI Taxonomy" id="2792601"/>
    <lineage>
        <taxon>Bacteria</taxon>
        <taxon>Bacillati</taxon>
        <taxon>Cyanobacteriota</taxon>
        <taxon>Cyanophyceae</taxon>
        <taxon>Oscillatoriophycideae</taxon>
        <taxon>Oscillatoriales</taxon>
        <taxon>Oscillatoriaceae</taxon>
        <taxon>Planktothricoides</taxon>
    </lineage>
</organism>
<dbReference type="InterPro" id="IPR036477">
    <property type="entry name" value="Formyl_transf_N_sf"/>
</dbReference>
<evidence type="ECO:0000256" key="2">
    <source>
        <dbReference type="ARBA" id="ARBA00012261"/>
    </source>
</evidence>
<evidence type="ECO:0000256" key="5">
    <source>
        <dbReference type="HAMAP-Rule" id="MF_00182"/>
    </source>
</evidence>
<protein>
    <recommendedName>
        <fullName evidence="2 5">Methionyl-tRNA formyltransferase</fullName>
        <ecNumber evidence="2 5">2.1.2.9</ecNumber>
    </recommendedName>
</protein>
<evidence type="ECO:0000256" key="4">
    <source>
        <dbReference type="ARBA" id="ARBA00022917"/>
    </source>
</evidence>
<comment type="function">
    <text evidence="5">Attaches a formyl group to the free amino group of methionyl-tRNA(fMet). The formyl group appears to play a dual role in the initiator identity of N-formylmethionyl-tRNA by promoting its recognition by IF2 and preventing the misappropriation of this tRNA by the elongation apparatus.</text>
</comment>
<dbReference type="InterPro" id="IPR005793">
    <property type="entry name" value="Formyl_trans_C"/>
</dbReference>
<gene>
    <name evidence="5 8" type="primary">fmt</name>
    <name evidence="8" type="ORF">ABWT76_003347</name>
</gene>
<dbReference type="GO" id="GO:0005829">
    <property type="term" value="C:cytosol"/>
    <property type="evidence" value="ECO:0007669"/>
    <property type="project" value="TreeGrafter"/>
</dbReference>
<sequence length="337" mass="36622">MKVIFFGTPQFAVHTLEKLLAHPNMEVLGVVTQPDKRRGRGNELIPSPVKKIALAHNLPVWQPARVKKHTKTLTQLKAANADVFVVVAYGQILSSEILEMPRLGCVNVHGSILPKYRGAAPIQWCLCAGETETGITTMQMDSGMDSGPMLLKAYTSIGLVDHAYQIGEKLAIQGAELLIETLLKLDRGEVSPIPQSEEEATYAPLIQKSDYLLDWSNSAKALHDRIRGLYPNCVATFRGKALKIMATVPLGDAYWSALPPEYSGIYSAIANNWSTLSTLTGSPGEVLTVIKNIGPIVQTGDGLLLLKEVQLTGKRVQSGWDFANGTRLKPGEAIENG</sequence>
<accession>A0AAU8J7J9</accession>
<dbReference type="InterPro" id="IPR005794">
    <property type="entry name" value="Fmt"/>
</dbReference>
<dbReference type="PANTHER" id="PTHR11138">
    <property type="entry name" value="METHIONYL-TRNA FORMYLTRANSFERASE"/>
    <property type="match status" value="1"/>
</dbReference>
<dbReference type="FunFam" id="3.40.50.12230:FF:000001">
    <property type="entry name" value="Methionyl-tRNA formyltransferase"/>
    <property type="match status" value="1"/>
</dbReference>
<dbReference type="RefSeq" id="WP_190879231.1">
    <property type="nucleotide sequence ID" value="NZ_CP159837.1"/>
</dbReference>
<feature type="domain" description="Formyl transferase N-terminal" evidence="6">
    <location>
        <begin position="1"/>
        <end position="182"/>
    </location>
</feature>
<evidence type="ECO:0000313" key="8">
    <source>
        <dbReference type="EMBL" id="XCM34717.1"/>
    </source>
</evidence>
<dbReference type="GO" id="GO:0004479">
    <property type="term" value="F:methionyl-tRNA formyltransferase activity"/>
    <property type="evidence" value="ECO:0007669"/>
    <property type="project" value="UniProtKB-UniRule"/>
</dbReference>
<dbReference type="CDD" id="cd08646">
    <property type="entry name" value="FMT_core_Met-tRNA-FMT_N"/>
    <property type="match status" value="1"/>
</dbReference>
<comment type="similarity">
    <text evidence="1 5">Belongs to the Fmt family.</text>
</comment>
<name>A0AAU8J7J9_9CYAN</name>
<dbReference type="Pfam" id="PF00551">
    <property type="entry name" value="Formyl_trans_N"/>
    <property type="match status" value="1"/>
</dbReference>
<dbReference type="PANTHER" id="PTHR11138:SF5">
    <property type="entry name" value="METHIONYL-TRNA FORMYLTRANSFERASE, MITOCHONDRIAL"/>
    <property type="match status" value="1"/>
</dbReference>
<dbReference type="NCBIfam" id="TIGR00460">
    <property type="entry name" value="fmt"/>
    <property type="match status" value="1"/>
</dbReference>
<reference evidence="8" key="1">
    <citation type="submission" date="2024-07" db="EMBL/GenBank/DDBJ databases">
        <authorList>
            <person name="Kim Y.J."/>
            <person name="Jeong J.Y."/>
        </authorList>
    </citation>
    <scope>NUCLEOTIDE SEQUENCE</scope>
    <source>
        <strain evidence="8">GIHE-MW2</strain>
    </source>
</reference>
<dbReference type="EC" id="2.1.2.9" evidence="2 5"/>
<evidence type="ECO:0000259" key="7">
    <source>
        <dbReference type="Pfam" id="PF02911"/>
    </source>
</evidence>
<dbReference type="SUPFAM" id="SSF53328">
    <property type="entry name" value="Formyltransferase"/>
    <property type="match status" value="1"/>
</dbReference>
<evidence type="ECO:0000256" key="1">
    <source>
        <dbReference type="ARBA" id="ARBA00010699"/>
    </source>
</evidence>
<dbReference type="InterPro" id="IPR011034">
    <property type="entry name" value="Formyl_transferase-like_C_sf"/>
</dbReference>
<dbReference type="Gene3D" id="3.40.50.12230">
    <property type="match status" value="1"/>
</dbReference>
<dbReference type="InterPro" id="IPR041711">
    <property type="entry name" value="Met-tRNA-FMT_N"/>
</dbReference>
<dbReference type="InterPro" id="IPR044135">
    <property type="entry name" value="Met-tRNA-FMT_C"/>
</dbReference>
<comment type="catalytic activity">
    <reaction evidence="5">
        <text>L-methionyl-tRNA(fMet) + (6R)-10-formyltetrahydrofolate = N-formyl-L-methionyl-tRNA(fMet) + (6S)-5,6,7,8-tetrahydrofolate + H(+)</text>
        <dbReference type="Rhea" id="RHEA:24380"/>
        <dbReference type="Rhea" id="RHEA-COMP:9952"/>
        <dbReference type="Rhea" id="RHEA-COMP:9953"/>
        <dbReference type="ChEBI" id="CHEBI:15378"/>
        <dbReference type="ChEBI" id="CHEBI:57453"/>
        <dbReference type="ChEBI" id="CHEBI:78530"/>
        <dbReference type="ChEBI" id="CHEBI:78844"/>
        <dbReference type="ChEBI" id="CHEBI:195366"/>
        <dbReference type="EC" id="2.1.2.9"/>
    </reaction>
</comment>
<dbReference type="InterPro" id="IPR002376">
    <property type="entry name" value="Formyl_transf_N"/>
</dbReference>
<dbReference type="AlphaFoldDB" id="A0AAU8J7J9"/>
<dbReference type="EMBL" id="CP159837">
    <property type="protein sequence ID" value="XCM34717.1"/>
    <property type="molecule type" value="Genomic_DNA"/>
</dbReference>
<dbReference type="CDD" id="cd08704">
    <property type="entry name" value="Met_tRNA_FMT_C"/>
    <property type="match status" value="1"/>
</dbReference>
<keyword evidence="3 5" id="KW-0808">Transferase</keyword>
<dbReference type="HAMAP" id="MF_00182">
    <property type="entry name" value="Formyl_trans"/>
    <property type="match status" value="1"/>
</dbReference>
<evidence type="ECO:0000256" key="3">
    <source>
        <dbReference type="ARBA" id="ARBA00022679"/>
    </source>
</evidence>
<dbReference type="Pfam" id="PF02911">
    <property type="entry name" value="Formyl_trans_C"/>
    <property type="match status" value="1"/>
</dbReference>
<proteinExistence type="inferred from homology"/>
<feature type="domain" description="Formyl transferase C-terminal" evidence="7">
    <location>
        <begin position="206"/>
        <end position="326"/>
    </location>
</feature>
<keyword evidence="4 5" id="KW-0648">Protein biosynthesis</keyword>
<evidence type="ECO:0000259" key="6">
    <source>
        <dbReference type="Pfam" id="PF00551"/>
    </source>
</evidence>
<dbReference type="SUPFAM" id="SSF50486">
    <property type="entry name" value="FMT C-terminal domain-like"/>
    <property type="match status" value="1"/>
</dbReference>